<evidence type="ECO:0000313" key="2">
    <source>
        <dbReference type="Proteomes" id="UP001551011"/>
    </source>
</evidence>
<comment type="caution">
    <text evidence="1">The sequence shown here is derived from an EMBL/GenBank/DDBJ whole genome shotgun (WGS) entry which is preliminary data.</text>
</comment>
<protein>
    <submittedName>
        <fullName evidence="1">Uncharacterized protein</fullName>
    </submittedName>
</protein>
<dbReference type="Proteomes" id="UP001551011">
    <property type="component" value="Unassembled WGS sequence"/>
</dbReference>
<proteinExistence type="predicted"/>
<organism evidence="1 2">
    <name type="scientific">Streptomyces flaveolus</name>
    <dbReference type="NCBI Taxonomy" id="67297"/>
    <lineage>
        <taxon>Bacteria</taxon>
        <taxon>Bacillati</taxon>
        <taxon>Actinomycetota</taxon>
        <taxon>Actinomycetes</taxon>
        <taxon>Kitasatosporales</taxon>
        <taxon>Streptomycetaceae</taxon>
        <taxon>Streptomyces</taxon>
    </lineage>
</organism>
<accession>A0ABV3AGE9</accession>
<keyword evidence="2" id="KW-1185">Reference proteome</keyword>
<gene>
    <name evidence="1" type="ORF">AB0H04_29850</name>
</gene>
<dbReference type="RefSeq" id="WP_267881691.1">
    <property type="nucleotide sequence ID" value="NZ_JBEXDP010000011.1"/>
</dbReference>
<dbReference type="EMBL" id="JBFAEG010000024">
    <property type="protein sequence ID" value="MEU5711029.1"/>
    <property type="molecule type" value="Genomic_DNA"/>
</dbReference>
<reference evidence="1 2" key="1">
    <citation type="submission" date="2024-06" db="EMBL/GenBank/DDBJ databases">
        <title>The Natural Products Discovery Center: Release of the First 8490 Sequenced Strains for Exploring Actinobacteria Biosynthetic Diversity.</title>
        <authorList>
            <person name="Kalkreuter E."/>
            <person name="Kautsar S.A."/>
            <person name="Yang D."/>
            <person name="Bader C.D."/>
            <person name="Teijaro C.N."/>
            <person name="Fluegel L."/>
            <person name="Davis C.M."/>
            <person name="Simpson J.R."/>
            <person name="Lauterbach L."/>
            <person name="Steele A.D."/>
            <person name="Gui C."/>
            <person name="Meng S."/>
            <person name="Li G."/>
            <person name="Viehrig K."/>
            <person name="Ye F."/>
            <person name="Su P."/>
            <person name="Kiefer A.F."/>
            <person name="Nichols A."/>
            <person name="Cepeda A.J."/>
            <person name="Yan W."/>
            <person name="Fan B."/>
            <person name="Jiang Y."/>
            <person name="Adhikari A."/>
            <person name="Zheng C.-J."/>
            <person name="Schuster L."/>
            <person name="Cowan T.M."/>
            <person name="Smanski M.J."/>
            <person name="Chevrette M.G."/>
            <person name="De Carvalho L.P.S."/>
            <person name="Shen B."/>
        </authorList>
    </citation>
    <scope>NUCLEOTIDE SEQUENCE [LARGE SCALE GENOMIC DNA]</scope>
    <source>
        <strain evidence="1 2">NPDC020594</strain>
    </source>
</reference>
<name>A0ABV3AGE9_9ACTN</name>
<evidence type="ECO:0000313" key="1">
    <source>
        <dbReference type="EMBL" id="MEU5711029.1"/>
    </source>
</evidence>
<sequence>MTGAASSQRADLENAVRLYGGASEGLLVKVGGRPVRYRAVRAN</sequence>